<organism evidence="6 7">
    <name type="scientific">Gluconacetobacter azotocaptans</name>
    <dbReference type="NCBI Taxonomy" id="142834"/>
    <lineage>
        <taxon>Bacteria</taxon>
        <taxon>Pseudomonadati</taxon>
        <taxon>Pseudomonadota</taxon>
        <taxon>Alphaproteobacteria</taxon>
        <taxon>Acetobacterales</taxon>
        <taxon>Acetobacteraceae</taxon>
        <taxon>Gluconacetobacter</taxon>
    </lineage>
</organism>
<dbReference type="GO" id="GO:0003700">
    <property type="term" value="F:DNA-binding transcription factor activity"/>
    <property type="evidence" value="ECO:0007669"/>
    <property type="project" value="InterPro"/>
</dbReference>
<dbReference type="FunFam" id="1.10.10.10:FF:000001">
    <property type="entry name" value="LysR family transcriptional regulator"/>
    <property type="match status" value="1"/>
</dbReference>
<dbReference type="InterPro" id="IPR000847">
    <property type="entry name" value="LysR_HTH_N"/>
</dbReference>
<gene>
    <name evidence="6" type="ORF">HLH34_16205</name>
</gene>
<dbReference type="InterPro" id="IPR036390">
    <property type="entry name" value="WH_DNA-bd_sf"/>
</dbReference>
<dbReference type="PROSITE" id="PS50931">
    <property type="entry name" value="HTH_LYSR"/>
    <property type="match status" value="1"/>
</dbReference>
<dbReference type="AlphaFoldDB" id="A0A7W4JVC1"/>
<dbReference type="GO" id="GO:0043565">
    <property type="term" value="F:sequence-specific DNA binding"/>
    <property type="evidence" value="ECO:0007669"/>
    <property type="project" value="TreeGrafter"/>
</dbReference>
<dbReference type="CDD" id="cd08422">
    <property type="entry name" value="PBP2_CrgA_like"/>
    <property type="match status" value="1"/>
</dbReference>
<comment type="similarity">
    <text evidence="1">Belongs to the LysR transcriptional regulatory family.</text>
</comment>
<proteinExistence type="inferred from homology"/>
<dbReference type="Pfam" id="PF03466">
    <property type="entry name" value="LysR_substrate"/>
    <property type="match status" value="1"/>
</dbReference>
<dbReference type="EMBL" id="JABEQF010000016">
    <property type="protein sequence ID" value="MBB2191480.1"/>
    <property type="molecule type" value="Genomic_DNA"/>
</dbReference>
<evidence type="ECO:0000313" key="7">
    <source>
        <dbReference type="Proteomes" id="UP000555756"/>
    </source>
</evidence>
<dbReference type="SUPFAM" id="SSF46785">
    <property type="entry name" value="Winged helix' DNA-binding domain"/>
    <property type="match status" value="1"/>
</dbReference>
<dbReference type="Gene3D" id="3.40.190.290">
    <property type="match status" value="1"/>
</dbReference>
<feature type="domain" description="HTH lysR-type" evidence="5">
    <location>
        <begin position="3"/>
        <end position="60"/>
    </location>
</feature>
<keyword evidence="2" id="KW-0805">Transcription regulation</keyword>
<dbReference type="Proteomes" id="UP000555756">
    <property type="component" value="Unassembled WGS sequence"/>
</dbReference>
<evidence type="ECO:0000256" key="1">
    <source>
        <dbReference type="ARBA" id="ARBA00009437"/>
    </source>
</evidence>
<dbReference type="GO" id="GO:0006351">
    <property type="term" value="P:DNA-templated transcription"/>
    <property type="evidence" value="ECO:0007669"/>
    <property type="project" value="TreeGrafter"/>
</dbReference>
<sequence length="295" mass="32447">MLDNLADLRIFARIARCGSLSAAAKDLGLALNVVSKRLAALEHRVGVVLIVRNTRKSNLTIEGQLLFDRVQKILAEVEETESLFAEGRSEPRGLLRVSAPAAFGRKYIRPLCGELVRRWPHLSIDLRLTDQVSGLIDESLDVAIRIGSIADTSLVARKLLDSYRITVASPDYIARRGIPAKPGDLSRHDLLLYGQATRWALTGPSREIIEFPVTSRLHADSGDVSHEWALDGLGIVLKSEIDVAEDLANGRLVHVLPEWRSAAAPVSALYPPARHLSLRLSVFLDAVAERLQSRP</sequence>
<dbReference type="SUPFAM" id="SSF53850">
    <property type="entry name" value="Periplasmic binding protein-like II"/>
    <property type="match status" value="1"/>
</dbReference>
<evidence type="ECO:0000256" key="2">
    <source>
        <dbReference type="ARBA" id="ARBA00023015"/>
    </source>
</evidence>
<dbReference type="InterPro" id="IPR058163">
    <property type="entry name" value="LysR-type_TF_proteobact-type"/>
</dbReference>
<accession>A0A7W4JVC1</accession>
<reference evidence="6 7" key="1">
    <citation type="submission" date="2020-04" db="EMBL/GenBank/DDBJ databases">
        <title>Description of novel Gluconacetobacter.</title>
        <authorList>
            <person name="Sombolestani A."/>
        </authorList>
    </citation>
    <scope>NUCLEOTIDE SEQUENCE [LARGE SCALE GENOMIC DNA]</scope>
    <source>
        <strain evidence="6 7">LMG 21311</strain>
    </source>
</reference>
<comment type="caution">
    <text evidence="6">The sequence shown here is derived from an EMBL/GenBank/DDBJ whole genome shotgun (WGS) entry which is preliminary data.</text>
</comment>
<keyword evidence="3" id="KW-0238">DNA-binding</keyword>
<dbReference type="RefSeq" id="WP_183120599.1">
    <property type="nucleotide sequence ID" value="NZ_JABEQF010000016.1"/>
</dbReference>
<protein>
    <submittedName>
        <fullName evidence="6">LysR family transcriptional regulator</fullName>
    </submittedName>
</protein>
<dbReference type="InterPro" id="IPR036388">
    <property type="entry name" value="WH-like_DNA-bd_sf"/>
</dbReference>
<dbReference type="PANTHER" id="PTHR30537:SF5">
    <property type="entry name" value="HTH-TYPE TRANSCRIPTIONAL ACTIVATOR TTDR-RELATED"/>
    <property type="match status" value="1"/>
</dbReference>
<evidence type="ECO:0000256" key="4">
    <source>
        <dbReference type="ARBA" id="ARBA00023163"/>
    </source>
</evidence>
<dbReference type="Gene3D" id="1.10.10.10">
    <property type="entry name" value="Winged helix-like DNA-binding domain superfamily/Winged helix DNA-binding domain"/>
    <property type="match status" value="1"/>
</dbReference>
<evidence type="ECO:0000259" key="5">
    <source>
        <dbReference type="PROSITE" id="PS50931"/>
    </source>
</evidence>
<evidence type="ECO:0000313" key="6">
    <source>
        <dbReference type="EMBL" id="MBB2191480.1"/>
    </source>
</evidence>
<keyword evidence="7" id="KW-1185">Reference proteome</keyword>
<dbReference type="PANTHER" id="PTHR30537">
    <property type="entry name" value="HTH-TYPE TRANSCRIPTIONAL REGULATOR"/>
    <property type="match status" value="1"/>
</dbReference>
<keyword evidence="4" id="KW-0804">Transcription</keyword>
<name>A0A7W4JVC1_9PROT</name>
<evidence type="ECO:0000256" key="3">
    <source>
        <dbReference type="ARBA" id="ARBA00023125"/>
    </source>
</evidence>
<dbReference type="InterPro" id="IPR005119">
    <property type="entry name" value="LysR_subst-bd"/>
</dbReference>
<dbReference type="Pfam" id="PF00126">
    <property type="entry name" value="HTH_1"/>
    <property type="match status" value="1"/>
</dbReference>